<comment type="subcellular location">
    <subcellularLocation>
        <location evidence="3">Membrane</location>
        <topology evidence="3">Single-pass type II membrane protein</topology>
    </subcellularLocation>
</comment>
<comment type="catalytic activity">
    <reaction evidence="3">
        <text>glutathione + H2O = L-cysteinylglycine + L-glutamate</text>
        <dbReference type="Rhea" id="RHEA:28807"/>
        <dbReference type="ChEBI" id="CHEBI:15377"/>
        <dbReference type="ChEBI" id="CHEBI:29985"/>
        <dbReference type="ChEBI" id="CHEBI:57925"/>
        <dbReference type="ChEBI" id="CHEBI:61694"/>
        <dbReference type="EC" id="3.4.19.13"/>
    </reaction>
</comment>
<feature type="non-terminal residue" evidence="4">
    <location>
        <position position="663"/>
    </location>
</feature>
<evidence type="ECO:0000313" key="5">
    <source>
        <dbReference type="Proteomes" id="UP001166052"/>
    </source>
</evidence>
<dbReference type="EMBL" id="JAAWVN010006023">
    <property type="protein sequence ID" value="MBN3289985.1"/>
    <property type="molecule type" value="Genomic_DNA"/>
</dbReference>
<evidence type="ECO:0000256" key="3">
    <source>
        <dbReference type="RuleBase" id="RU368068"/>
    </source>
</evidence>
<proteinExistence type="inferred from homology"/>
<keyword evidence="5" id="KW-1185">Reference proteome</keyword>
<dbReference type="InterPro" id="IPR043137">
    <property type="entry name" value="GGT_ssub_C"/>
</dbReference>
<keyword evidence="2" id="KW-0325">Glycoprotein</keyword>
<dbReference type="InterPro" id="IPR029055">
    <property type="entry name" value="Ntn_hydrolases_N"/>
</dbReference>
<feature type="non-terminal residue" evidence="4">
    <location>
        <position position="1"/>
    </location>
</feature>
<dbReference type="PANTHER" id="PTHR11686">
    <property type="entry name" value="GAMMA GLUTAMYL TRANSPEPTIDASE"/>
    <property type="match status" value="1"/>
</dbReference>
<comment type="caution">
    <text evidence="4">The sequence shown here is derived from an EMBL/GenBank/DDBJ whole genome shotgun (WGS) entry which is preliminary data.</text>
</comment>
<dbReference type="SUPFAM" id="SSF56235">
    <property type="entry name" value="N-terminal nucleophile aminohydrolases (Ntn hydrolases)"/>
    <property type="match status" value="2"/>
</dbReference>
<dbReference type="EC" id="3.4.19.13" evidence="3"/>
<dbReference type="PANTHER" id="PTHR11686:SF56">
    <property type="entry name" value="GLUTATHIONE HYDROLASE 1 PROENZYME-RELATED"/>
    <property type="match status" value="1"/>
</dbReference>
<keyword evidence="3 4" id="KW-0378">Hydrolase</keyword>
<reference evidence="4" key="1">
    <citation type="journal article" date="2021" name="Cell">
        <title>Tracing the genetic footprints of vertebrate landing in non-teleost ray-finned fishes.</title>
        <authorList>
            <person name="Bi X."/>
            <person name="Wang K."/>
            <person name="Yang L."/>
            <person name="Pan H."/>
            <person name="Jiang H."/>
            <person name="Wei Q."/>
            <person name="Fang M."/>
            <person name="Yu H."/>
            <person name="Zhu C."/>
            <person name="Cai Y."/>
            <person name="He Y."/>
            <person name="Gan X."/>
            <person name="Zeng H."/>
            <person name="Yu D."/>
            <person name="Zhu Y."/>
            <person name="Jiang H."/>
            <person name="Qiu Q."/>
            <person name="Yang H."/>
            <person name="Zhang Y.E."/>
            <person name="Wang W."/>
            <person name="Zhu M."/>
            <person name="He S."/>
            <person name="Zhang G."/>
        </authorList>
    </citation>
    <scope>NUCLEOTIDE SEQUENCE</scope>
    <source>
        <strain evidence="4">Bchr_001</strain>
    </source>
</reference>
<evidence type="ECO:0000313" key="4">
    <source>
        <dbReference type="EMBL" id="MBN3289985.1"/>
    </source>
</evidence>
<comment type="catalytic activity">
    <reaction evidence="3">
        <text>an S-substituted glutathione + H2O = an S-substituted L-cysteinylglycine + L-glutamate</text>
        <dbReference type="Rhea" id="RHEA:59468"/>
        <dbReference type="ChEBI" id="CHEBI:15377"/>
        <dbReference type="ChEBI" id="CHEBI:29985"/>
        <dbReference type="ChEBI" id="CHEBI:90779"/>
        <dbReference type="ChEBI" id="CHEBI:143103"/>
        <dbReference type="EC" id="3.4.19.13"/>
    </reaction>
</comment>
<keyword evidence="3" id="KW-0012">Acyltransferase</keyword>
<dbReference type="Proteomes" id="UP001166052">
    <property type="component" value="Unassembled WGS sequence"/>
</dbReference>
<comment type="catalytic activity">
    <reaction evidence="3">
        <text>an N-terminal (5-L-glutamyl)-[peptide] + an alpha-amino acid = 5-L-glutamyl amino acid + an N-terminal L-alpha-aminoacyl-[peptide]</text>
        <dbReference type="Rhea" id="RHEA:23904"/>
        <dbReference type="Rhea" id="RHEA-COMP:9780"/>
        <dbReference type="Rhea" id="RHEA-COMP:9795"/>
        <dbReference type="ChEBI" id="CHEBI:77644"/>
        <dbReference type="ChEBI" id="CHEBI:78597"/>
        <dbReference type="ChEBI" id="CHEBI:78599"/>
        <dbReference type="ChEBI" id="CHEBI:78608"/>
        <dbReference type="EC" id="2.3.2.2"/>
    </reaction>
</comment>
<dbReference type="InterPro" id="IPR043138">
    <property type="entry name" value="GGT_lsub"/>
</dbReference>
<dbReference type="GO" id="GO:0016787">
    <property type="term" value="F:hydrolase activity"/>
    <property type="evidence" value="ECO:0007669"/>
    <property type="project" value="UniProtKB-KW"/>
</dbReference>
<dbReference type="InterPro" id="IPR000101">
    <property type="entry name" value="GGT_peptidase"/>
</dbReference>
<sequence>MSKKNITVGLVALLLVAISLFVGLFFGLSWKVSFPKNSYSKAAVAADAGKCSEIGRDILKQKGSAVDACIAALLCIGLMNAHSAGIGGGLFFNIYNASTGQVEIINARETAPRAATENMFQNNPELARKGALAIAVPGEIRGYQWAHKRYGKLPWKDLFEPSIKLAESGFPLGKALARAIENEKDVIENDMSLCEVFCNSEGKILKINEIIRFPKLAKTYRQIAEEGADVFYNGSLAHQIVKDIKEQGGIITIEDLQNYKLDSENQPLKFEISNYTMYVPSAPSSGAVLGLILNILEGYNLTNESVSTVENKILTYHRIIEAFRFAFAKRSKLGDPHFLNITNFIQNMTSEEFAEKLRSKISDDTTFPVEYYEPEYLIQDDHGTTHISILAEDGSAVSATSTINLYFGSKVRSNVTGIIFNNEMDDFSTSNSSNGFEVHPSPNNFIKPVFSARASENSTDSKVCESEGFSAFKPGVQCLHIVHRCAFKLKQPDVSGRKDQNAELTGCQLKNKVGESSPYNLHVPMNKKPARPLQIYTRAGKRPLSSMCPAILLDKNKKVKMIAGASGGTKITTAAALVILNTLFFKYDLKESVKNPRMHNQLLPNVTQLEDGILQAVQDGLRAKNHIIEKLPPPGAVVQAILHDGHRIYAECDERKGGYPAGY</sequence>
<comment type="function">
    <text evidence="3">Cleaves the gamma-glutamyl peptide bond of glutathione and glutathione conjugates.</text>
</comment>
<evidence type="ECO:0000256" key="1">
    <source>
        <dbReference type="ARBA" id="ARBA00009381"/>
    </source>
</evidence>
<keyword evidence="3" id="KW-0808">Transferase</keyword>
<evidence type="ECO:0000256" key="2">
    <source>
        <dbReference type="ARBA" id="ARBA00023180"/>
    </source>
</evidence>
<dbReference type="Pfam" id="PF01019">
    <property type="entry name" value="G_glu_transpept"/>
    <property type="match status" value="2"/>
</dbReference>
<dbReference type="Gene3D" id="1.10.246.130">
    <property type="match status" value="1"/>
</dbReference>
<name>A0ABS2YTB5_POLSE</name>
<comment type="similarity">
    <text evidence="1">Belongs to the gamma-glutamyltransferase family.</text>
</comment>
<accession>A0ABS2YTB5</accession>
<dbReference type="EC" id="2.3.2.2" evidence="3"/>
<gene>
    <name evidence="4" type="primary">Ggt1_0</name>
    <name evidence="4" type="ORF">GTO92_0013453</name>
</gene>
<dbReference type="PROSITE" id="PS00462">
    <property type="entry name" value="G_GLU_TRANSPEPTIDASE"/>
    <property type="match status" value="1"/>
</dbReference>
<protein>
    <recommendedName>
        <fullName evidence="3">Glutathione hydrolase</fullName>
        <ecNumber evidence="3">2.3.2.2</ecNumber>
        <ecNumber evidence="3">3.4.19.13</ecNumber>
    </recommendedName>
    <alternativeName>
        <fullName evidence="3">Gamma-glutamyltransferase</fullName>
    </alternativeName>
    <alternativeName>
        <fullName evidence="3">Gamma-glutamyltranspeptidase</fullName>
    </alternativeName>
</protein>
<dbReference type="Gene3D" id="3.60.20.40">
    <property type="match status" value="2"/>
</dbReference>
<dbReference type="InterPro" id="IPR055262">
    <property type="entry name" value="GGT_CS"/>
</dbReference>
<organism evidence="4 5">
    <name type="scientific">Polypterus senegalus</name>
    <name type="common">Senegal bichir</name>
    <dbReference type="NCBI Taxonomy" id="55291"/>
    <lineage>
        <taxon>Eukaryota</taxon>
        <taxon>Metazoa</taxon>
        <taxon>Chordata</taxon>
        <taxon>Craniata</taxon>
        <taxon>Vertebrata</taxon>
        <taxon>Euteleostomi</taxon>
        <taxon>Actinopterygii</taxon>
        <taxon>Polypteriformes</taxon>
        <taxon>Polypteridae</taxon>
        <taxon>Polypterus</taxon>
    </lineage>
</organism>
<comment type="pathway">
    <text evidence="3">Sulfur metabolism; glutathione metabolism.</text>
</comment>
<dbReference type="PRINTS" id="PR01210">
    <property type="entry name" value="GGTRANSPTASE"/>
</dbReference>